<accession>A0ABT5EIK5</accession>
<feature type="transmembrane region" description="Helical" evidence="3">
    <location>
        <begin position="20"/>
        <end position="41"/>
    </location>
</feature>
<evidence type="ECO:0000256" key="3">
    <source>
        <dbReference type="SAM" id="Phobius"/>
    </source>
</evidence>
<evidence type="ECO:0000313" key="6">
    <source>
        <dbReference type="Proteomes" id="UP001221411"/>
    </source>
</evidence>
<evidence type="ECO:0000259" key="4">
    <source>
        <dbReference type="Pfam" id="PF00149"/>
    </source>
</evidence>
<organism evidence="5 6">
    <name type="scientific">Polyangium mundeleinium</name>
    <dbReference type="NCBI Taxonomy" id="2995306"/>
    <lineage>
        <taxon>Bacteria</taxon>
        <taxon>Pseudomonadati</taxon>
        <taxon>Myxococcota</taxon>
        <taxon>Polyangia</taxon>
        <taxon>Polyangiales</taxon>
        <taxon>Polyangiaceae</taxon>
        <taxon>Polyangium</taxon>
    </lineage>
</organism>
<dbReference type="PANTHER" id="PTHR31302:SF31">
    <property type="entry name" value="PHOSPHODIESTERASE YAEI"/>
    <property type="match status" value="1"/>
</dbReference>
<dbReference type="CDD" id="cd07385">
    <property type="entry name" value="MPP_YkuE_C"/>
    <property type="match status" value="1"/>
</dbReference>
<dbReference type="InterPro" id="IPR051158">
    <property type="entry name" value="Metallophosphoesterase_sf"/>
</dbReference>
<evidence type="ECO:0000256" key="2">
    <source>
        <dbReference type="ARBA" id="ARBA00022801"/>
    </source>
</evidence>
<dbReference type="Proteomes" id="UP001221411">
    <property type="component" value="Unassembled WGS sequence"/>
</dbReference>
<sequence>MAAPRQSTQATLGRWRPLVTFLPIGVAVVSGIHYYLWMRLVRDVGFPTSIDHALTVMLVLAAASVPTGVVASRLVSPRWSVWWLAPVYVWIGTAFYLLLAAGIIDLLRLVLELVTFEQPEIERIGPEAGAFLIATCGVGAATLAVLEARTLRVEHVEVPLSKLPRALDGFRIAQISDVHVGPIVGRKFLERVVSKVNDLDADVVVITGDLVDGSVEDLAHDVAPLASLASTFGTFFVTGNHEYHAGAPEWCAHLPTLGVRVLRNEHVVLDRDGHGLDLAGIDDYEATHFDIGHGANLARATAGRDARRPLILLAHQPKAIHEAVRYEVDLQLSGHTHGGQLWPLRWLLRLSDPFVAGLGRLGDTRVYVSRGTGHSGPPMRLGAPAEITHIVLRAT</sequence>
<gene>
    <name evidence="5" type="ORF">POL67_09835</name>
</gene>
<dbReference type="SUPFAM" id="SSF56300">
    <property type="entry name" value="Metallo-dependent phosphatases"/>
    <property type="match status" value="1"/>
</dbReference>
<dbReference type="Pfam" id="PF00149">
    <property type="entry name" value="Metallophos"/>
    <property type="match status" value="1"/>
</dbReference>
<dbReference type="PANTHER" id="PTHR31302">
    <property type="entry name" value="TRANSMEMBRANE PROTEIN WITH METALLOPHOSPHOESTERASE DOMAIN-RELATED"/>
    <property type="match status" value="1"/>
</dbReference>
<protein>
    <submittedName>
        <fullName evidence="5">Metallophosphoesterase</fullName>
    </submittedName>
</protein>
<keyword evidence="3" id="KW-0812">Transmembrane</keyword>
<keyword evidence="3" id="KW-0472">Membrane</keyword>
<keyword evidence="3" id="KW-1133">Transmembrane helix</keyword>
<proteinExistence type="predicted"/>
<evidence type="ECO:0000313" key="5">
    <source>
        <dbReference type="EMBL" id="MDC0741646.1"/>
    </source>
</evidence>
<dbReference type="RefSeq" id="WP_271916971.1">
    <property type="nucleotide sequence ID" value="NZ_JAQNDO010000001.1"/>
</dbReference>
<keyword evidence="6" id="KW-1185">Reference proteome</keyword>
<keyword evidence="2" id="KW-0378">Hydrolase</keyword>
<evidence type="ECO:0000256" key="1">
    <source>
        <dbReference type="ARBA" id="ARBA00022723"/>
    </source>
</evidence>
<reference evidence="5 6" key="1">
    <citation type="submission" date="2022-11" db="EMBL/GenBank/DDBJ databases">
        <title>Minimal conservation of predation-associated metabolite biosynthetic gene clusters underscores biosynthetic potential of Myxococcota including descriptions for ten novel species: Archangium lansinium sp. nov., Myxococcus landrumus sp. nov., Nannocystis bai.</title>
        <authorList>
            <person name="Ahearne A."/>
            <person name="Stevens C."/>
            <person name="Dowd S."/>
        </authorList>
    </citation>
    <scope>NUCLEOTIDE SEQUENCE [LARGE SCALE GENOMIC DNA]</scope>
    <source>
        <strain evidence="5 6">RJM3</strain>
    </source>
</reference>
<dbReference type="EMBL" id="JAQNDO010000001">
    <property type="protein sequence ID" value="MDC0741646.1"/>
    <property type="molecule type" value="Genomic_DNA"/>
</dbReference>
<feature type="transmembrane region" description="Helical" evidence="3">
    <location>
        <begin position="128"/>
        <end position="146"/>
    </location>
</feature>
<comment type="caution">
    <text evidence="5">The sequence shown here is derived from an EMBL/GenBank/DDBJ whole genome shotgun (WGS) entry which is preliminary data.</text>
</comment>
<dbReference type="InterPro" id="IPR004843">
    <property type="entry name" value="Calcineurin-like_PHP"/>
</dbReference>
<name>A0ABT5EIK5_9BACT</name>
<dbReference type="Gene3D" id="3.60.21.10">
    <property type="match status" value="1"/>
</dbReference>
<feature type="transmembrane region" description="Helical" evidence="3">
    <location>
        <begin position="87"/>
        <end position="107"/>
    </location>
</feature>
<keyword evidence="1" id="KW-0479">Metal-binding</keyword>
<feature type="transmembrane region" description="Helical" evidence="3">
    <location>
        <begin position="53"/>
        <end position="75"/>
    </location>
</feature>
<feature type="domain" description="Calcineurin-like phosphoesterase" evidence="4">
    <location>
        <begin position="170"/>
        <end position="338"/>
    </location>
</feature>
<dbReference type="InterPro" id="IPR029052">
    <property type="entry name" value="Metallo-depent_PP-like"/>
</dbReference>